<evidence type="ECO:0000259" key="1">
    <source>
        <dbReference type="Pfam" id="PF13963"/>
    </source>
</evidence>
<organism evidence="3 4">
    <name type="scientific">Artemisia annua</name>
    <name type="common">Sweet wormwood</name>
    <dbReference type="NCBI Taxonomy" id="35608"/>
    <lineage>
        <taxon>Eukaryota</taxon>
        <taxon>Viridiplantae</taxon>
        <taxon>Streptophyta</taxon>
        <taxon>Embryophyta</taxon>
        <taxon>Tracheophyta</taxon>
        <taxon>Spermatophyta</taxon>
        <taxon>Magnoliopsida</taxon>
        <taxon>eudicotyledons</taxon>
        <taxon>Gunneridae</taxon>
        <taxon>Pentapetalae</taxon>
        <taxon>asterids</taxon>
        <taxon>campanulids</taxon>
        <taxon>Asterales</taxon>
        <taxon>Asteraceae</taxon>
        <taxon>Asteroideae</taxon>
        <taxon>Anthemideae</taxon>
        <taxon>Artemisiinae</taxon>
        <taxon>Artemisia</taxon>
    </lineage>
</organism>
<protein>
    <submittedName>
        <fullName evidence="3">Uncharacterized protein</fullName>
    </submittedName>
</protein>
<dbReference type="Proteomes" id="UP000245207">
    <property type="component" value="Unassembled WGS sequence"/>
</dbReference>
<sequence length="627" mass="71737">MEKMGVWRWGSGIRSLKMNRSTWMYNIRRSDPAYLKGVQDFLTFAENNRVNSGSAKIYCPCIDCKNFVRHKDIKDIEYHLITRGFVQKYTCWSKHGELLGDTSTSNEIIDNENDDSYINDDCENSNEMSDNLTKLNKTKNKVMFGGKIGALIFSTPLFFRIEETTHSQLPGSEATHPLSHGRNHPQSNYLDQRGFLMCIWYVRNQKQLECLQRLFDLRTTMSRRGKRGKAKGKKIYPPESFYIDFNEDGLAIGPTRGRFASWFSLELKSRISYHLEWDKVTQAMKDQLWLSTKETWNIPNDNAKGTQLRIANDLFRKFKNNLVTNYVNKNKSPFDDYKFLDDRDWEDFVASKRSKDFLEKSAKAKANANQNKDPARVGRSAYIGKEAQWEEDMAELVEEYPDLEGLQSIRSVKHVLGRLVLNKETGKKELTEAHCQRLKQLARKEREMIADALNVMAAIPTLQQDSGTSQQLQSTCASGRSFDDINEIEACELIIEWFGTEKIVAKGQVYPSSDGILHGLPMEPGFVKVQVDTVEEGCSAFPVARPTDEVKTLHEALGGQFIQWPRKYIRLSKKIASHNFISPPSSNGLSRYQTTGARVRHTPTDEPMPSQAPLIGHGHHQMIVVSF</sequence>
<evidence type="ECO:0000313" key="3">
    <source>
        <dbReference type="EMBL" id="PWA60379.1"/>
    </source>
</evidence>
<comment type="caution">
    <text evidence="3">The sequence shown here is derived from an EMBL/GenBank/DDBJ whole genome shotgun (WGS) entry which is preliminary data.</text>
</comment>
<accession>A0A2U1MGL5</accession>
<dbReference type="PANTHER" id="PTHR33018:SF35">
    <property type="entry name" value="ULP1 PROTEASE FAMILY CATALYTIC DOMAIN, PAPAIN-LIKE CYSTEINE PEPTIDASE SUPERFAMILY"/>
    <property type="match status" value="1"/>
</dbReference>
<dbReference type="OrthoDB" id="689727at2759"/>
<evidence type="ECO:0000259" key="2">
    <source>
        <dbReference type="Pfam" id="PF26133"/>
    </source>
</evidence>
<dbReference type="Pfam" id="PF13963">
    <property type="entry name" value="Transpos_assoc"/>
    <property type="match status" value="1"/>
</dbReference>
<dbReference type="Pfam" id="PF26133">
    <property type="entry name" value="DUF8039"/>
    <property type="match status" value="1"/>
</dbReference>
<name>A0A2U1MGL5_ARTAN</name>
<proteinExistence type="predicted"/>
<dbReference type="PANTHER" id="PTHR33018">
    <property type="entry name" value="OS10G0338966 PROTEIN-RELATED"/>
    <property type="match status" value="1"/>
</dbReference>
<keyword evidence="4" id="KW-1185">Reference proteome</keyword>
<dbReference type="InterPro" id="IPR029480">
    <property type="entry name" value="Transpos_assoc"/>
</dbReference>
<evidence type="ECO:0000313" key="4">
    <source>
        <dbReference type="Proteomes" id="UP000245207"/>
    </source>
</evidence>
<dbReference type="EMBL" id="PKPP01005362">
    <property type="protein sequence ID" value="PWA60379.1"/>
    <property type="molecule type" value="Genomic_DNA"/>
</dbReference>
<feature type="domain" description="DUF8039" evidence="2">
    <location>
        <begin position="481"/>
        <end position="571"/>
    </location>
</feature>
<dbReference type="InterPro" id="IPR058352">
    <property type="entry name" value="DUF8039"/>
</dbReference>
<reference evidence="3 4" key="1">
    <citation type="journal article" date="2018" name="Mol. Plant">
        <title>The genome of Artemisia annua provides insight into the evolution of Asteraceae family and artemisinin biosynthesis.</title>
        <authorList>
            <person name="Shen Q."/>
            <person name="Zhang L."/>
            <person name="Liao Z."/>
            <person name="Wang S."/>
            <person name="Yan T."/>
            <person name="Shi P."/>
            <person name="Liu M."/>
            <person name="Fu X."/>
            <person name="Pan Q."/>
            <person name="Wang Y."/>
            <person name="Lv Z."/>
            <person name="Lu X."/>
            <person name="Zhang F."/>
            <person name="Jiang W."/>
            <person name="Ma Y."/>
            <person name="Chen M."/>
            <person name="Hao X."/>
            <person name="Li L."/>
            <person name="Tang Y."/>
            <person name="Lv G."/>
            <person name="Zhou Y."/>
            <person name="Sun X."/>
            <person name="Brodelius P.E."/>
            <person name="Rose J.K.C."/>
            <person name="Tang K."/>
        </authorList>
    </citation>
    <scope>NUCLEOTIDE SEQUENCE [LARGE SCALE GENOMIC DNA]</scope>
    <source>
        <strain evidence="4">cv. Huhao1</strain>
        <tissue evidence="3">Leaf</tissue>
    </source>
</reference>
<dbReference type="AlphaFoldDB" id="A0A2U1MGL5"/>
<feature type="domain" description="Transposase-associated" evidence="1">
    <location>
        <begin position="22"/>
        <end position="97"/>
    </location>
</feature>
<gene>
    <name evidence="3" type="ORF">CTI12_AA379600</name>
</gene>